<dbReference type="PANTHER" id="PTHR30024">
    <property type="entry name" value="ALIPHATIC SULFONATES-BINDING PROTEIN-RELATED"/>
    <property type="match status" value="1"/>
</dbReference>
<reference evidence="7" key="1">
    <citation type="submission" date="2017-12" db="EMBL/GenBank/DDBJ databases">
        <title>Draft genome sequence of Telmatospirillum siberiense 26-4b1T, an acidotolerant peatland alphaproteobacterium potentially involved in sulfur cycling.</title>
        <authorList>
            <person name="Hausmann B."/>
            <person name="Pjevac P."/>
            <person name="Schreck K."/>
            <person name="Herbold C.W."/>
            <person name="Daims H."/>
            <person name="Wagner M."/>
            <person name="Pester M."/>
            <person name="Loy A."/>
        </authorList>
    </citation>
    <scope>NUCLEOTIDE SEQUENCE [LARGE SCALE GENOMIC DNA]</scope>
    <source>
        <strain evidence="7">26-4b1</strain>
    </source>
</reference>
<keyword evidence="2" id="KW-0813">Transport</keyword>
<evidence type="ECO:0000256" key="2">
    <source>
        <dbReference type="ARBA" id="ARBA00022448"/>
    </source>
</evidence>
<dbReference type="InterPro" id="IPR044527">
    <property type="entry name" value="NrtA/CpmA_ABC-bd_dom"/>
</dbReference>
<dbReference type="RefSeq" id="WP_101253445.1">
    <property type="nucleotide sequence ID" value="NZ_PIUM01000046.1"/>
</dbReference>
<evidence type="ECO:0000313" key="7">
    <source>
        <dbReference type="Proteomes" id="UP000233293"/>
    </source>
</evidence>
<dbReference type="SUPFAM" id="SSF53850">
    <property type="entry name" value="Periplasmic binding protein-like II"/>
    <property type="match status" value="1"/>
</dbReference>
<dbReference type="Proteomes" id="UP000233293">
    <property type="component" value="Unassembled WGS sequence"/>
</dbReference>
<dbReference type="CDD" id="cd13553">
    <property type="entry name" value="PBP2_NrtA_CpmA_like"/>
    <property type="match status" value="1"/>
</dbReference>
<name>A0A2N3PMT1_9PROT</name>
<protein>
    <submittedName>
        <fullName evidence="6">Nitrate ABC transporter</fullName>
    </submittedName>
</protein>
<dbReference type="PANTHER" id="PTHR30024:SF43">
    <property type="entry name" value="BLL4572 PROTEIN"/>
    <property type="match status" value="1"/>
</dbReference>
<dbReference type="GO" id="GO:0012505">
    <property type="term" value="C:endomembrane system"/>
    <property type="evidence" value="ECO:0007669"/>
    <property type="project" value="UniProtKB-SubCell"/>
</dbReference>
<dbReference type="OrthoDB" id="570524at2"/>
<keyword evidence="4" id="KW-0997">Cell inner membrane</keyword>
<dbReference type="AlphaFoldDB" id="A0A2N3PMT1"/>
<evidence type="ECO:0000256" key="5">
    <source>
        <dbReference type="ARBA" id="ARBA00023136"/>
    </source>
</evidence>
<evidence type="ECO:0000256" key="3">
    <source>
        <dbReference type="ARBA" id="ARBA00022475"/>
    </source>
</evidence>
<keyword evidence="5" id="KW-0472">Membrane</keyword>
<keyword evidence="7" id="KW-1185">Reference proteome</keyword>
<gene>
    <name evidence="6" type="ORF">CWS72_25305</name>
</gene>
<keyword evidence="3" id="KW-1003">Cell membrane</keyword>
<accession>A0A2N3PMT1</accession>
<dbReference type="Gene3D" id="3.40.190.10">
    <property type="entry name" value="Periplasmic binding protein-like II"/>
    <property type="match status" value="2"/>
</dbReference>
<sequence length="405" mass="44247">MALEKTRLRLGIVPLCDCAPIVVARERGFFAEQGLDVEIAREPSWANIRDKVLVGALDGAQMLAPMPFATTLGLGNVHQPIVTAFGLNIGGNAITVSNALFDRMMEADPDAMAERPLTARALKAVIERDRAAGAQPMTFAMVYPFSSHHYELRGWMAAAGIDPDRDVRLVVVPPPQMVANLSAGNIEGYCVGEPWNAMASSLGLGRVLITSQELWGGRVEKVLGVAEGWADAHPETHKALIRALLLASRWTDQPENRAEVARIVAQPPYVNAPQDVVRATLEQPGALIFSAHAANFPWRSQALWFLVQMRRWGQLPATVDMRRAVDRVFRSDLYRLAALELDIAVPLIDAKTEGDHRTPWTLAEATRPIAMGPDAFFDGGRFDPAEAETLANHYARSPLSAALRA</sequence>
<evidence type="ECO:0000313" key="6">
    <source>
        <dbReference type="EMBL" id="PKU21704.1"/>
    </source>
</evidence>
<proteinExistence type="predicted"/>
<comment type="subcellular location">
    <subcellularLocation>
        <location evidence="1">Endomembrane system</location>
    </subcellularLocation>
</comment>
<dbReference type="Pfam" id="PF13379">
    <property type="entry name" value="NMT1_2"/>
    <property type="match status" value="1"/>
</dbReference>
<organism evidence="6 7">
    <name type="scientific">Telmatospirillum siberiense</name>
    <dbReference type="NCBI Taxonomy" id="382514"/>
    <lineage>
        <taxon>Bacteria</taxon>
        <taxon>Pseudomonadati</taxon>
        <taxon>Pseudomonadota</taxon>
        <taxon>Alphaproteobacteria</taxon>
        <taxon>Rhodospirillales</taxon>
        <taxon>Rhodospirillaceae</taxon>
        <taxon>Telmatospirillum</taxon>
    </lineage>
</organism>
<evidence type="ECO:0000256" key="1">
    <source>
        <dbReference type="ARBA" id="ARBA00004308"/>
    </source>
</evidence>
<evidence type="ECO:0000256" key="4">
    <source>
        <dbReference type="ARBA" id="ARBA00022519"/>
    </source>
</evidence>
<dbReference type="EMBL" id="PIUM01000046">
    <property type="protein sequence ID" value="PKU21704.1"/>
    <property type="molecule type" value="Genomic_DNA"/>
</dbReference>
<comment type="caution">
    <text evidence="6">The sequence shown here is derived from an EMBL/GenBank/DDBJ whole genome shotgun (WGS) entry which is preliminary data.</text>
</comment>